<gene>
    <name evidence="2" type="ORF">CGZ75_14320</name>
</gene>
<proteinExistence type="predicted"/>
<dbReference type="OrthoDB" id="2675985at2"/>
<organism evidence="2 3">
    <name type="scientific">Paenibacillus herberti</name>
    <dbReference type="NCBI Taxonomy" id="1619309"/>
    <lineage>
        <taxon>Bacteria</taxon>
        <taxon>Bacillati</taxon>
        <taxon>Bacillota</taxon>
        <taxon>Bacilli</taxon>
        <taxon>Bacillales</taxon>
        <taxon>Paenibacillaceae</taxon>
        <taxon>Paenibacillus</taxon>
    </lineage>
</organism>
<evidence type="ECO:0000313" key="2">
    <source>
        <dbReference type="EMBL" id="OXM14146.1"/>
    </source>
</evidence>
<dbReference type="Proteomes" id="UP000215145">
    <property type="component" value="Unassembled WGS sequence"/>
</dbReference>
<evidence type="ECO:0000313" key="3">
    <source>
        <dbReference type="Proteomes" id="UP000215145"/>
    </source>
</evidence>
<dbReference type="AlphaFoldDB" id="A0A229NW37"/>
<keyword evidence="3" id="KW-1185">Reference proteome</keyword>
<accession>A0A229NW37</accession>
<reference evidence="2 3" key="1">
    <citation type="submission" date="2017-07" db="EMBL/GenBank/DDBJ databases">
        <title>Paenibacillus herberti R33 genome sequencing and assembly.</title>
        <authorList>
            <person name="Su W."/>
        </authorList>
    </citation>
    <scope>NUCLEOTIDE SEQUENCE [LARGE SCALE GENOMIC DNA]</scope>
    <source>
        <strain evidence="2 3">R33</strain>
    </source>
</reference>
<name>A0A229NW37_9BACL</name>
<dbReference type="EMBL" id="NMUQ01000002">
    <property type="protein sequence ID" value="OXM14146.1"/>
    <property type="molecule type" value="Genomic_DNA"/>
</dbReference>
<protein>
    <submittedName>
        <fullName evidence="2">Uncharacterized protein</fullName>
    </submittedName>
</protein>
<comment type="caution">
    <text evidence="2">The sequence shown here is derived from an EMBL/GenBank/DDBJ whole genome shotgun (WGS) entry which is preliminary data.</text>
</comment>
<evidence type="ECO:0000256" key="1">
    <source>
        <dbReference type="SAM" id="MobiDB-lite"/>
    </source>
</evidence>
<sequence>MRQNWLKTGIATITAAGLLLGGGFAGLPADQVSAAKSSTLSGQAVALPGGGSLSIRNASFLMQDKGKVLAYTVMITNNSSKSMDLMDYWIRVKSKSGKTFKATVIEGDKEKTSVPANTSQYITYYSVVDSATGLTDLSFDVIKWDFSSASYEKRLGTISYPSKGSVSVAAFQPGVMLFGSGKLKGAVKQAYISKDKDNGYVTINYLLENVGQQVIDLSKMSFNIQTDGLSVYNVSVPGLEGATIQPRERKIITLRSTIPAVITGKPLSLVASLNDEASKVKLPAGVFKLPTLKIQPPSSAGQPKTIYMDGQPITTKAGQAFLNQGSDGQSIAIDFSLTNNGSAAAAAGFDFFLVTAAGKSYSLTYTKEENASLLPGIAKTLNLTGNIPGDANVSGAQLVVKSQATEKEKSYVIASYAIQTASLEGGLGSAFSYQDYSIQLKGVTRMPGVNQDTLVASLSITNTSGVTKQVPALGGYFMVNGVKVGVEQKAIGLDKMITLAPGATYEAVVAAEIPYSTSISQIAFVATEPAADKPGKTLYQFTGQQLSEIPTIGNAAEYEISGVGQKATMKMNRNAVYQGVGTQTFYAEFEGINKEARAAVLAQLGGYLIDKNGLVVPVQFAELKDRISSGGKALTSAWAQLPRAFDSTDFKLVIGQAIGGSPATPPANPGNGGKEEGNGEGGTVPGGNTGSPAVLAKPAAYALGASTSEKTSQELKELKVGGFMLSLTKTSAFFDVKDMYAASGLKLETEYSLKRDEQYEAIAGTHKIKIEFVNQDTNQLTYSKTFDIASAVQGSQDEVLKVGDSIPLKMLYNDPEIQSKTRTNGKFKLNVYDVFQNSSILIASKEMNWFLINN</sequence>
<feature type="compositionally biased region" description="Gly residues" evidence="1">
    <location>
        <begin position="679"/>
        <end position="689"/>
    </location>
</feature>
<feature type="region of interest" description="Disordered" evidence="1">
    <location>
        <begin position="660"/>
        <end position="690"/>
    </location>
</feature>
<dbReference type="RefSeq" id="WP_089524968.1">
    <property type="nucleotide sequence ID" value="NZ_NMUQ01000002.1"/>
</dbReference>